<dbReference type="KEGG" id="sqz:FQU76_02325"/>
<name>A0A5B8JSB1_9ACTN</name>
<dbReference type="EMBL" id="CP042266">
    <property type="protein sequence ID" value="QDY80703.1"/>
    <property type="molecule type" value="Genomic_DNA"/>
</dbReference>
<keyword evidence="3" id="KW-1185">Reference proteome</keyword>
<gene>
    <name evidence="2" type="ORF">FQU76_02325</name>
</gene>
<sequence length="137" mass="13737">MRALAAFCGAAAAVVYAWGGLLLAGAVVEAEDGGTNSSPLLPCRDVTGREEELQRVVDYSVGFVPLRFDCELTGGGSYDSGAVPGAVSANAAGLALSGVVLAVSARYGAERAVRTRNRAGTPSPHGDGGTDGDRNGP</sequence>
<dbReference type="Proteomes" id="UP000320580">
    <property type="component" value="Chromosome"/>
</dbReference>
<organism evidence="2 3">
    <name type="scientific">Streptomyces qinzhouensis</name>
    <dbReference type="NCBI Taxonomy" id="2599401"/>
    <lineage>
        <taxon>Bacteria</taxon>
        <taxon>Bacillati</taxon>
        <taxon>Actinomycetota</taxon>
        <taxon>Actinomycetes</taxon>
        <taxon>Kitasatosporales</taxon>
        <taxon>Streptomycetaceae</taxon>
        <taxon>Streptomyces</taxon>
    </lineage>
</organism>
<evidence type="ECO:0000313" key="3">
    <source>
        <dbReference type="Proteomes" id="UP000320580"/>
    </source>
</evidence>
<reference evidence="2 3" key="1">
    <citation type="submission" date="2019-07" db="EMBL/GenBank/DDBJ databases">
        <authorList>
            <person name="Zhu P."/>
        </authorList>
    </citation>
    <scope>NUCLEOTIDE SEQUENCE [LARGE SCALE GENOMIC DNA]</scope>
    <source>
        <strain evidence="2 3">SSL-25</strain>
    </source>
</reference>
<evidence type="ECO:0000313" key="2">
    <source>
        <dbReference type="EMBL" id="QDY80703.1"/>
    </source>
</evidence>
<proteinExistence type="predicted"/>
<dbReference type="AlphaFoldDB" id="A0A5B8JSB1"/>
<feature type="region of interest" description="Disordered" evidence="1">
    <location>
        <begin position="113"/>
        <end position="137"/>
    </location>
</feature>
<protein>
    <submittedName>
        <fullName evidence="2">Uncharacterized protein</fullName>
    </submittedName>
</protein>
<evidence type="ECO:0000256" key="1">
    <source>
        <dbReference type="SAM" id="MobiDB-lite"/>
    </source>
</evidence>
<dbReference type="OrthoDB" id="3483677at2"/>
<accession>A0A5B8JSB1</accession>